<comment type="caution">
    <text evidence="1">The sequence shown here is derived from an EMBL/GenBank/DDBJ whole genome shotgun (WGS) entry which is preliminary data.</text>
</comment>
<gene>
    <name evidence="1" type="ORF">E2C01_038203</name>
</gene>
<dbReference type="AlphaFoldDB" id="A0A5B7FGY1"/>
<dbReference type="EMBL" id="VSRR010006329">
    <property type="protein sequence ID" value="MPC44529.1"/>
    <property type="molecule type" value="Genomic_DNA"/>
</dbReference>
<sequence>MKVAVVVVALAVREDICVCLSVYLSVCLRVVSRPISVTICSQSEKQNSVRGGDETPPAGTLRLVPHCPGVCRIALVSSGFRPGSEERRGMGVPGIGVTGVACQLDLTWKEEEEEERESIKEVDHYVSLYCASGRKRRRRRRGRMGEFLSEDCYPRLPSSFWRVLPAGRLGKTRRLLGVRYGWIRFLGSHRGGLSCSGSHASPSSRLAVSGLPPAGGGRRGPRCVIIMGGGCGSMKSSFADQYGWTNQMVCVVPISCRRPPAHQLRQAARRLLLLLLTWLASHKMAQ</sequence>
<name>A0A5B7FGY1_PORTR</name>
<proteinExistence type="predicted"/>
<protein>
    <submittedName>
        <fullName evidence="1">Uncharacterized protein</fullName>
    </submittedName>
</protein>
<keyword evidence="2" id="KW-1185">Reference proteome</keyword>
<evidence type="ECO:0000313" key="1">
    <source>
        <dbReference type="EMBL" id="MPC44529.1"/>
    </source>
</evidence>
<reference evidence="1 2" key="1">
    <citation type="submission" date="2019-05" db="EMBL/GenBank/DDBJ databases">
        <title>Another draft genome of Portunus trituberculatus and its Hox gene families provides insights of decapod evolution.</title>
        <authorList>
            <person name="Jeong J.-H."/>
            <person name="Song I."/>
            <person name="Kim S."/>
            <person name="Choi T."/>
            <person name="Kim D."/>
            <person name="Ryu S."/>
            <person name="Kim W."/>
        </authorList>
    </citation>
    <scope>NUCLEOTIDE SEQUENCE [LARGE SCALE GENOMIC DNA]</scope>
    <source>
        <tissue evidence="1">Muscle</tissue>
    </source>
</reference>
<dbReference type="Proteomes" id="UP000324222">
    <property type="component" value="Unassembled WGS sequence"/>
</dbReference>
<accession>A0A5B7FGY1</accession>
<organism evidence="1 2">
    <name type="scientific">Portunus trituberculatus</name>
    <name type="common">Swimming crab</name>
    <name type="synonym">Neptunus trituberculatus</name>
    <dbReference type="NCBI Taxonomy" id="210409"/>
    <lineage>
        <taxon>Eukaryota</taxon>
        <taxon>Metazoa</taxon>
        <taxon>Ecdysozoa</taxon>
        <taxon>Arthropoda</taxon>
        <taxon>Crustacea</taxon>
        <taxon>Multicrustacea</taxon>
        <taxon>Malacostraca</taxon>
        <taxon>Eumalacostraca</taxon>
        <taxon>Eucarida</taxon>
        <taxon>Decapoda</taxon>
        <taxon>Pleocyemata</taxon>
        <taxon>Brachyura</taxon>
        <taxon>Eubrachyura</taxon>
        <taxon>Portunoidea</taxon>
        <taxon>Portunidae</taxon>
        <taxon>Portuninae</taxon>
        <taxon>Portunus</taxon>
    </lineage>
</organism>
<evidence type="ECO:0000313" key="2">
    <source>
        <dbReference type="Proteomes" id="UP000324222"/>
    </source>
</evidence>